<sequence length="181" mass="20696">MIALAKQKSPPFEIILVWKYSRFSRNRNDSIVYKTLLKKRGVSVISINEKIDDSPAGYILEGMIELIDEFYSINLSQDTLRGLRENASRGFNNGTPPYGYKLKKIKDGNTERSKLEINESQAPIIRNIFKMYLEGKGIKEIAKSLNRQGHKTNKGKAWSNSSISYILKNKVYIGTLIYGKR</sequence>
<organism evidence="2">
    <name type="scientific">marine sediment metagenome</name>
    <dbReference type="NCBI Taxonomy" id="412755"/>
    <lineage>
        <taxon>unclassified sequences</taxon>
        <taxon>metagenomes</taxon>
        <taxon>ecological metagenomes</taxon>
    </lineage>
</organism>
<dbReference type="PROSITE" id="PS51737">
    <property type="entry name" value="RECOMBINASE_DNA_BIND"/>
    <property type="match status" value="1"/>
</dbReference>
<dbReference type="GO" id="GO:0003677">
    <property type="term" value="F:DNA binding"/>
    <property type="evidence" value="ECO:0007669"/>
    <property type="project" value="InterPro"/>
</dbReference>
<evidence type="ECO:0000259" key="1">
    <source>
        <dbReference type="PROSITE" id="PS51737"/>
    </source>
</evidence>
<feature type="non-terminal residue" evidence="2">
    <location>
        <position position="181"/>
    </location>
</feature>
<dbReference type="SUPFAM" id="SSF53041">
    <property type="entry name" value="Resolvase-like"/>
    <property type="match status" value="1"/>
</dbReference>
<evidence type="ECO:0000313" key="2">
    <source>
        <dbReference type="EMBL" id="GAG58301.1"/>
    </source>
</evidence>
<dbReference type="InterPro" id="IPR011109">
    <property type="entry name" value="DNA_bind_recombinase_dom"/>
</dbReference>
<feature type="domain" description="Recombinase" evidence="1">
    <location>
        <begin position="97"/>
        <end position="181"/>
    </location>
</feature>
<name>X1AE29_9ZZZZ</name>
<dbReference type="InterPro" id="IPR036162">
    <property type="entry name" value="Resolvase-like_N_sf"/>
</dbReference>
<dbReference type="Gene3D" id="3.40.50.1390">
    <property type="entry name" value="Resolvase, N-terminal catalytic domain"/>
    <property type="match status" value="1"/>
</dbReference>
<dbReference type="PANTHER" id="PTHR30461:SF23">
    <property type="entry name" value="DNA RECOMBINASE-RELATED"/>
    <property type="match status" value="1"/>
</dbReference>
<comment type="caution">
    <text evidence="2">The sequence shown here is derived from an EMBL/GenBank/DDBJ whole genome shotgun (WGS) entry which is preliminary data.</text>
</comment>
<dbReference type="Pfam" id="PF00239">
    <property type="entry name" value="Resolvase"/>
    <property type="match status" value="1"/>
</dbReference>
<reference evidence="2" key="1">
    <citation type="journal article" date="2014" name="Front. Microbiol.">
        <title>High frequency of phylogenetically diverse reductive dehalogenase-homologous genes in deep subseafloor sedimentary metagenomes.</title>
        <authorList>
            <person name="Kawai M."/>
            <person name="Futagami T."/>
            <person name="Toyoda A."/>
            <person name="Takaki Y."/>
            <person name="Nishi S."/>
            <person name="Hori S."/>
            <person name="Arai W."/>
            <person name="Tsubouchi T."/>
            <person name="Morono Y."/>
            <person name="Uchiyama I."/>
            <person name="Ito T."/>
            <person name="Fujiyama A."/>
            <person name="Inagaki F."/>
            <person name="Takami H."/>
        </authorList>
    </citation>
    <scope>NUCLEOTIDE SEQUENCE</scope>
    <source>
        <strain evidence="2">Expedition CK06-06</strain>
    </source>
</reference>
<gene>
    <name evidence="2" type="ORF">S01H4_03581</name>
</gene>
<dbReference type="PANTHER" id="PTHR30461">
    <property type="entry name" value="DNA-INVERTASE FROM LAMBDOID PROPHAGE"/>
    <property type="match status" value="1"/>
</dbReference>
<proteinExistence type="predicted"/>
<dbReference type="EMBL" id="BART01000892">
    <property type="protein sequence ID" value="GAG58301.1"/>
    <property type="molecule type" value="Genomic_DNA"/>
</dbReference>
<dbReference type="GO" id="GO:0000150">
    <property type="term" value="F:DNA strand exchange activity"/>
    <property type="evidence" value="ECO:0007669"/>
    <property type="project" value="InterPro"/>
</dbReference>
<accession>X1AE29</accession>
<dbReference type="InterPro" id="IPR050639">
    <property type="entry name" value="SSR_resolvase"/>
</dbReference>
<dbReference type="CDD" id="cd00338">
    <property type="entry name" value="Ser_Recombinase"/>
    <property type="match status" value="1"/>
</dbReference>
<dbReference type="InterPro" id="IPR006119">
    <property type="entry name" value="Resolv_N"/>
</dbReference>
<dbReference type="Pfam" id="PF07508">
    <property type="entry name" value="Recombinase"/>
    <property type="match status" value="1"/>
</dbReference>
<protein>
    <recommendedName>
        <fullName evidence="1">Recombinase domain-containing protein</fullName>
    </recommendedName>
</protein>
<dbReference type="Gene3D" id="3.90.1750.20">
    <property type="entry name" value="Putative Large Serine Recombinase, Chain B, Domain 2"/>
    <property type="match status" value="1"/>
</dbReference>
<dbReference type="AlphaFoldDB" id="X1AE29"/>
<dbReference type="InterPro" id="IPR038109">
    <property type="entry name" value="DNA_bind_recomb_sf"/>
</dbReference>